<dbReference type="Proteomes" id="UP001164472">
    <property type="component" value="Chromosome"/>
</dbReference>
<keyword evidence="2" id="KW-1003">Cell membrane</keyword>
<dbReference type="AlphaFoldDB" id="A0A9E8KRJ2"/>
<dbReference type="InterPro" id="IPR004477">
    <property type="entry name" value="ComEC_N"/>
</dbReference>
<keyword evidence="5 6" id="KW-0472">Membrane</keyword>
<dbReference type="KEGG" id="asem:NNL22_06025"/>
<evidence type="ECO:0000256" key="2">
    <source>
        <dbReference type="ARBA" id="ARBA00022475"/>
    </source>
</evidence>
<dbReference type="NCBIfam" id="TIGR00360">
    <property type="entry name" value="ComEC_N-term"/>
    <property type="match status" value="1"/>
</dbReference>
<dbReference type="GO" id="GO:0005886">
    <property type="term" value="C:plasma membrane"/>
    <property type="evidence" value="ECO:0007669"/>
    <property type="project" value="UniProtKB-SubCell"/>
</dbReference>
<keyword evidence="3 6" id="KW-0812">Transmembrane</keyword>
<dbReference type="InterPro" id="IPR052159">
    <property type="entry name" value="Competence_DNA_uptake"/>
</dbReference>
<feature type="transmembrane region" description="Helical" evidence="6">
    <location>
        <begin position="528"/>
        <end position="544"/>
    </location>
</feature>
<evidence type="ECO:0000259" key="7">
    <source>
        <dbReference type="SMART" id="SM00849"/>
    </source>
</evidence>
<dbReference type="InterPro" id="IPR036866">
    <property type="entry name" value="RibonucZ/Hydroxyglut_hydro"/>
</dbReference>
<evidence type="ECO:0000313" key="8">
    <source>
        <dbReference type="EMBL" id="UZW76132.1"/>
    </source>
</evidence>
<comment type="subcellular location">
    <subcellularLocation>
        <location evidence="1">Cell membrane</location>
        <topology evidence="1">Multi-pass membrane protein</topology>
    </subcellularLocation>
</comment>
<reference evidence="8" key="1">
    <citation type="submission" date="2022-07" db="EMBL/GenBank/DDBJ databases">
        <title>Alkalimarinus sp. nov., isolated from gut of a Alitta virens.</title>
        <authorList>
            <person name="Yang A.I."/>
            <person name="Shin N.-R."/>
        </authorList>
    </citation>
    <scope>NUCLEOTIDE SEQUENCE</scope>
    <source>
        <strain evidence="8">FA028</strain>
    </source>
</reference>
<feature type="transmembrane region" description="Helical" evidence="6">
    <location>
        <begin position="6"/>
        <end position="32"/>
    </location>
</feature>
<dbReference type="Pfam" id="PF13567">
    <property type="entry name" value="DUF4131"/>
    <property type="match status" value="1"/>
</dbReference>
<evidence type="ECO:0000256" key="6">
    <source>
        <dbReference type="SAM" id="Phobius"/>
    </source>
</evidence>
<name>A0A9E8KRJ2_9ALTE</name>
<dbReference type="RefSeq" id="WP_251811948.1">
    <property type="nucleotide sequence ID" value="NZ_CP101527.1"/>
</dbReference>
<evidence type="ECO:0000256" key="4">
    <source>
        <dbReference type="ARBA" id="ARBA00022989"/>
    </source>
</evidence>
<feature type="transmembrane region" description="Helical" evidence="6">
    <location>
        <begin position="298"/>
        <end position="319"/>
    </location>
</feature>
<dbReference type="Gene3D" id="3.60.15.10">
    <property type="entry name" value="Ribonuclease Z/Hydroxyacylglutathione hydrolase-like"/>
    <property type="match status" value="1"/>
</dbReference>
<sequence length="804" mass="89339">MRSWMIAYVVGVVVFHILGELLPTTVIILLLLLSLGLFLTLKRARWLPFLLISLVWASVYSERNKLNAIDEQYEGINLYATGYVCSIPKKTPSVVSFELCDVSISEGYKSPELAHGLHIKLAWYSKNPTPLKGRETFIVRLKRPNGSVNPHSFLYEKWLFRKGINGVGYVKDTIEGNVEPLSFTGSKFNNAQNCTGYGVKCLATAFRIDINNYLDSLKESTLNIPLIKALSLGYRGDIEPQLWQVFKNTGTSHLIAISGLHIGLVFGFSVLFLSLLWRVARWLIPESWLVRITPHKRYLTIIVGLFCAMGYAAMAGFLVSTQRALLMLLVYYACDLSRQYVQPNTRLLIAAFVILGVDPNAVLDYGFWLSFLAVWALFFVTVSSVTQGGSFKEDGSVKQKTNRIVKWLSSATVMQWVIFIGLLPVLLATGIGVSYTSLLANFVAIPLVGMIIVPLILCGLITIPISSTISGLLIMVADTGVNLLFKLLDLLSGFKALNLHFESWGVIAALFVVAWVIILLPVWNLFKGWLVATIVLLLWFNPVIELNPRVEITLLDVGQGLSVVATKGHTAIVYDVGPVYRNGSAAERTVVPYLKAKGVTHIELLVISHGDDDHAGGLSAIEREFSVGRLISGQPERLNALNPVELCDDGLMVSRDWYTAEFYYPPAFSTKKLSANNHSCVVKLTFNNRSVLLMGDVEKNAERRLVNRYGKSLQADILVAGHHGSKNATTQALLNQVKPEQVLFSAGYRSRFRHPHPDAVKRASSFGSVIFNTAESGAIIIRQNENQAWQTTSYRDEINAFWLF</sequence>
<dbReference type="NCBIfam" id="TIGR00361">
    <property type="entry name" value="ComEC_Rec2"/>
    <property type="match status" value="1"/>
</dbReference>
<dbReference type="CDD" id="cd07731">
    <property type="entry name" value="ComA-like_MBL-fold"/>
    <property type="match status" value="1"/>
</dbReference>
<protein>
    <submittedName>
        <fullName evidence="8">DNA internalization-related competence protein ComEC/Rec2</fullName>
    </submittedName>
</protein>
<dbReference type="InterPro" id="IPR001279">
    <property type="entry name" value="Metallo-B-lactamas"/>
</dbReference>
<dbReference type="PANTHER" id="PTHR30619">
    <property type="entry name" value="DNA INTERNALIZATION/COMPETENCE PROTEIN COMEC/REC2"/>
    <property type="match status" value="1"/>
</dbReference>
<feature type="transmembrane region" description="Helical" evidence="6">
    <location>
        <begin position="365"/>
        <end position="386"/>
    </location>
</feature>
<proteinExistence type="predicted"/>
<gene>
    <name evidence="8" type="ORF">NNL22_06025</name>
</gene>
<evidence type="ECO:0000313" key="9">
    <source>
        <dbReference type="Proteomes" id="UP001164472"/>
    </source>
</evidence>
<dbReference type="SUPFAM" id="SSF56281">
    <property type="entry name" value="Metallo-hydrolase/oxidoreductase"/>
    <property type="match status" value="1"/>
</dbReference>
<feature type="transmembrane region" description="Helical" evidence="6">
    <location>
        <begin position="438"/>
        <end position="460"/>
    </location>
</feature>
<evidence type="ECO:0000256" key="5">
    <source>
        <dbReference type="ARBA" id="ARBA00023136"/>
    </source>
</evidence>
<dbReference type="InterPro" id="IPR025405">
    <property type="entry name" value="DUF4131"/>
</dbReference>
<feature type="transmembrane region" description="Helical" evidence="6">
    <location>
        <begin position="407"/>
        <end position="432"/>
    </location>
</feature>
<dbReference type="InterPro" id="IPR035681">
    <property type="entry name" value="ComA-like_MBL"/>
</dbReference>
<feature type="transmembrane region" description="Helical" evidence="6">
    <location>
        <begin position="254"/>
        <end position="277"/>
    </location>
</feature>
<feature type="domain" description="Metallo-beta-lactamase" evidence="7">
    <location>
        <begin position="559"/>
        <end position="748"/>
    </location>
</feature>
<keyword evidence="4 6" id="KW-1133">Transmembrane helix</keyword>
<dbReference type="Pfam" id="PF00753">
    <property type="entry name" value="Lactamase_B"/>
    <property type="match status" value="1"/>
</dbReference>
<evidence type="ECO:0000256" key="1">
    <source>
        <dbReference type="ARBA" id="ARBA00004651"/>
    </source>
</evidence>
<feature type="transmembrane region" description="Helical" evidence="6">
    <location>
        <begin position="503"/>
        <end position="523"/>
    </location>
</feature>
<dbReference type="InterPro" id="IPR004797">
    <property type="entry name" value="Competence_ComEC/Rec2"/>
</dbReference>
<dbReference type="SMART" id="SM00849">
    <property type="entry name" value="Lactamase_B"/>
    <property type="match status" value="1"/>
</dbReference>
<keyword evidence="9" id="KW-1185">Reference proteome</keyword>
<dbReference type="Pfam" id="PF03772">
    <property type="entry name" value="Competence"/>
    <property type="match status" value="1"/>
</dbReference>
<evidence type="ECO:0000256" key="3">
    <source>
        <dbReference type="ARBA" id="ARBA00022692"/>
    </source>
</evidence>
<dbReference type="GO" id="GO:0030420">
    <property type="term" value="P:establishment of competence for transformation"/>
    <property type="evidence" value="ECO:0007669"/>
    <property type="project" value="InterPro"/>
</dbReference>
<accession>A0A9E8KRJ2</accession>
<organism evidence="8 9">
    <name type="scientific">Alkalimarinus sediminis</name>
    <dbReference type="NCBI Taxonomy" id="1632866"/>
    <lineage>
        <taxon>Bacteria</taxon>
        <taxon>Pseudomonadati</taxon>
        <taxon>Pseudomonadota</taxon>
        <taxon>Gammaproteobacteria</taxon>
        <taxon>Alteromonadales</taxon>
        <taxon>Alteromonadaceae</taxon>
        <taxon>Alkalimarinus</taxon>
    </lineage>
</organism>
<dbReference type="EMBL" id="CP101527">
    <property type="protein sequence ID" value="UZW76132.1"/>
    <property type="molecule type" value="Genomic_DNA"/>
</dbReference>
<dbReference type="PANTHER" id="PTHR30619:SF1">
    <property type="entry name" value="RECOMBINATION PROTEIN 2"/>
    <property type="match status" value="1"/>
</dbReference>